<evidence type="ECO:0000313" key="3">
    <source>
        <dbReference type="Proteomes" id="UP000334990"/>
    </source>
</evidence>
<dbReference type="Pfam" id="PF19580">
    <property type="entry name" value="Exo_endo_phos_3"/>
    <property type="match status" value="1"/>
</dbReference>
<protein>
    <recommendedName>
        <fullName evidence="1">Endonuclease/exonuclease/phosphatase domain-containing protein</fullName>
    </recommendedName>
</protein>
<feature type="domain" description="Endonuclease/exonuclease/phosphatase" evidence="1">
    <location>
        <begin position="1"/>
        <end position="123"/>
    </location>
</feature>
<dbReference type="GO" id="GO:0003824">
    <property type="term" value="F:catalytic activity"/>
    <property type="evidence" value="ECO:0007669"/>
    <property type="project" value="InterPro"/>
</dbReference>
<dbReference type="SUPFAM" id="SSF56219">
    <property type="entry name" value="DNase I-like"/>
    <property type="match status" value="1"/>
</dbReference>
<gene>
    <name evidence="2" type="ORF">Acor_81900</name>
</gene>
<sequence>MGDFNDEPFDTSLVTHALSTRQRRRVLKAETPRLWNLMWPAIGLPEGSFYFNNEPNLLDQFLVNANMARQDATLAVDADSVQILKFDGMVNPGTYPSPVPFGGMGNEVNQEGFSDHFPIGLRVTEAD</sequence>
<evidence type="ECO:0000259" key="1">
    <source>
        <dbReference type="Pfam" id="PF19580"/>
    </source>
</evidence>
<accession>A0A5M3WGA0</accession>
<proteinExistence type="predicted"/>
<dbReference type="InterPro" id="IPR005135">
    <property type="entry name" value="Endo/exonuclease/phosphatase"/>
</dbReference>
<name>A0A5M3WGA0_9ACTN</name>
<dbReference type="EMBL" id="BLAD01000131">
    <property type="protein sequence ID" value="GES06121.1"/>
    <property type="molecule type" value="Genomic_DNA"/>
</dbReference>
<dbReference type="InterPro" id="IPR036691">
    <property type="entry name" value="Endo/exonu/phosph_ase_sf"/>
</dbReference>
<evidence type="ECO:0000313" key="2">
    <source>
        <dbReference type="EMBL" id="GES06121.1"/>
    </source>
</evidence>
<keyword evidence="3" id="KW-1185">Reference proteome</keyword>
<comment type="caution">
    <text evidence="2">The sequence shown here is derived from an EMBL/GenBank/DDBJ whole genome shotgun (WGS) entry which is preliminary data.</text>
</comment>
<dbReference type="AlphaFoldDB" id="A0A5M3WGA0"/>
<dbReference type="Proteomes" id="UP000334990">
    <property type="component" value="Unassembled WGS sequence"/>
</dbReference>
<reference evidence="2 3" key="1">
    <citation type="submission" date="2019-10" db="EMBL/GenBank/DDBJ databases">
        <title>Whole genome shotgun sequence of Acrocarpospora corrugata NBRC 13972.</title>
        <authorList>
            <person name="Ichikawa N."/>
            <person name="Kimura A."/>
            <person name="Kitahashi Y."/>
            <person name="Komaki H."/>
            <person name="Oguchi A."/>
        </authorList>
    </citation>
    <scope>NUCLEOTIDE SEQUENCE [LARGE SCALE GENOMIC DNA]</scope>
    <source>
        <strain evidence="2 3">NBRC 13972</strain>
    </source>
</reference>
<organism evidence="2 3">
    <name type="scientific">Acrocarpospora corrugata</name>
    <dbReference type="NCBI Taxonomy" id="35763"/>
    <lineage>
        <taxon>Bacteria</taxon>
        <taxon>Bacillati</taxon>
        <taxon>Actinomycetota</taxon>
        <taxon>Actinomycetes</taxon>
        <taxon>Streptosporangiales</taxon>
        <taxon>Streptosporangiaceae</taxon>
        <taxon>Acrocarpospora</taxon>
    </lineage>
</organism>